<protein>
    <submittedName>
        <fullName evidence="10">PQQ-like domain-containing protein</fullName>
    </submittedName>
</protein>
<dbReference type="eggNOG" id="COG1520">
    <property type="taxonomic scope" value="Bacteria"/>
</dbReference>
<evidence type="ECO:0000313" key="10">
    <source>
        <dbReference type="EMBL" id="SEL42036.1"/>
    </source>
</evidence>
<dbReference type="Gene3D" id="2.60.120.200">
    <property type="match status" value="2"/>
</dbReference>
<proteinExistence type="predicted"/>
<evidence type="ECO:0000256" key="1">
    <source>
        <dbReference type="ARBA" id="ARBA00004138"/>
    </source>
</evidence>
<dbReference type="Pfam" id="PF13360">
    <property type="entry name" value="PQQ_2"/>
    <property type="match status" value="1"/>
</dbReference>
<dbReference type="SUPFAM" id="SSF50998">
    <property type="entry name" value="Quinoprotein alcohol dehydrogenase-like"/>
    <property type="match status" value="1"/>
</dbReference>
<dbReference type="InterPro" id="IPR051136">
    <property type="entry name" value="Intracellular_Lectin-GPT"/>
</dbReference>
<dbReference type="GO" id="GO:0005975">
    <property type="term" value="P:carbohydrate metabolic process"/>
    <property type="evidence" value="ECO:0007669"/>
    <property type="project" value="UniProtKB-ARBA"/>
</dbReference>
<evidence type="ECO:0000256" key="5">
    <source>
        <dbReference type="ARBA" id="ARBA00023273"/>
    </source>
</evidence>
<evidence type="ECO:0000313" key="11">
    <source>
        <dbReference type="Proteomes" id="UP000183015"/>
    </source>
</evidence>
<dbReference type="Gene3D" id="2.140.10.10">
    <property type="entry name" value="Quinoprotein alcohol dehydrogenase-like superfamily"/>
    <property type="match status" value="1"/>
</dbReference>
<reference evidence="11" key="1">
    <citation type="submission" date="2016-10" db="EMBL/GenBank/DDBJ databases">
        <authorList>
            <person name="Varghese N."/>
        </authorList>
    </citation>
    <scope>NUCLEOTIDE SEQUENCE [LARGE SCALE GENOMIC DNA]</scope>
    <source>
        <strain evidence="11">DSM 45096 / BCRC 16803 / CGMCC 4.1857 / CIP 109030 / JCM 12277 / KCTC 19219 / NBRC 100920 / 33214</strain>
    </source>
</reference>
<name>A0A1H7Q2H7_STRJI</name>
<dbReference type="Gene3D" id="2.60.40.10">
    <property type="entry name" value="Immunoglobulins"/>
    <property type="match status" value="3"/>
</dbReference>
<evidence type="ECO:0000259" key="9">
    <source>
        <dbReference type="Pfam" id="PF22544"/>
    </source>
</evidence>
<feature type="domain" description="HYDIN/VesB/CFA65-like Ig-like" evidence="9">
    <location>
        <begin position="770"/>
        <end position="864"/>
    </location>
</feature>
<dbReference type="InterPro" id="IPR018391">
    <property type="entry name" value="PQQ_b-propeller_rpt"/>
</dbReference>
<dbReference type="GO" id="GO:0005737">
    <property type="term" value="C:cytoplasm"/>
    <property type="evidence" value="ECO:0007669"/>
    <property type="project" value="UniProtKB-SubCell"/>
</dbReference>
<keyword evidence="3" id="KW-0963">Cytoplasm</keyword>
<feature type="domain" description="Abnormal spindle-like microcephaly-associated protein ASH" evidence="8">
    <location>
        <begin position="670"/>
        <end position="752"/>
    </location>
</feature>
<dbReference type="EMBL" id="FOAZ01000008">
    <property type="protein sequence ID" value="SEL42036.1"/>
    <property type="molecule type" value="Genomic_DNA"/>
</dbReference>
<dbReference type="STRING" id="235985.SAMN05414137_108246"/>
<dbReference type="InterPro" id="IPR002372">
    <property type="entry name" value="PQQ_rpt_dom"/>
</dbReference>
<dbReference type="Pfam" id="PF22544">
    <property type="entry name" value="HYDIN_VesB_CFA65-like_Ig"/>
    <property type="match status" value="1"/>
</dbReference>
<feature type="domain" description="Pyrrolo-quinoline quinone repeat" evidence="7">
    <location>
        <begin position="105"/>
        <end position="298"/>
    </location>
</feature>
<accession>A0A1H7Q2H7</accession>
<dbReference type="InterPro" id="IPR053879">
    <property type="entry name" value="HYDIN_VesB_CFA65-like_Ig"/>
</dbReference>
<dbReference type="AlphaFoldDB" id="A0A1H7Q2H7"/>
<sequence>MGGHSGGAWALGRVDESLPSAGAVVWAQGDVGRILPFMVKACRSAYLASILTACLLFGSGVAGPAVGAAHADEFTVSQDTMRTGWDPNEPGLTPAQVSSSQFGLQFSTAVNGQVYAQPLVVGGTVVTATENAEVYGIDAATGAVHWSKSLGTPWPASAIGCGDLVPNFGVTSTPVYDPATNAVYVSDKVDSPDSAHPAYFLHALNPATGAERSGWPVRIQGAPGNDPTRPFDAFHENQRAGLLLLGGKIYIGYGSHCDINPYRGFVVSVDTGTRGVKLWTTENSASNGMSGVWGAGGGLVSDGPGRIFLSTGNGVTPPAHTGTNPPGQLSESVVRLGLNSDGSMHAQDFFSPANAPTLDQNDTDLGSGGPLALPATPFGASTAHPHLLVEVGKDGRVFLLDRDNLGGRKQGSGGGDAVLGITGPFQGVWGHPAAYGGGGGYVYEIGSNGPLRALAFGLNAQGNPELRSAGASAATFGYTSGSPVITSDGTKTGSATVWAEYAGGPTGANAELRAYDAIPSGGSMRLLFSAPIGHASKFAVPATSGGRVYVGTRDGRLMAFGFPAGAALQGPATDFGQVPVGSTKTLSLTVKASRPVKITAVTTTAGGPFTATPGTLPKSVAGGGTFTVPIAFSPTAAGPTSGQVTFTTDFGTFSFGLTGYGTHPGFTAFPPALDFGQVPTGSSQTLGVSFTNTGTSPETVTAVSAPGSPFSAPDLAAANGTTVQPQQSVSINVTYAPTVASSADTGSLSVTGPDGTATVSLTGSAVTGAPHLSITPTTTAFGSVAVGTSRTLTFDIANTGNIPLTVTKAAPPAAPFQVSNPISEGQVLAPGEVVHQGVTFSPTATGSFSGVYQITGNDGQGPQNETVTGTGTAPGSGITVPDPTAGGWQLNGTAQISGTDLDLTQAQNNQAGSAVFPVPVLTDGLKASFTSVIGGGSGADGLALAFLDPAKVTPKSLGQSGYGLGFAPLPGVAVALDTYRTATNPSNNFVGITTGLSTTAKGLTWAATSTAVPALRSGPHAVTVAVTGHTVVVTVDGKQALSTSVASLPPTAYLAFTGGTGGLNDIHTVRGATITARSYAVPPPGPNGWVTNGSATMSGTTLVLTPAKAGQTGSAFQSTAVPSGALSASFTATIGGGSGADGMTFAMLDSSKSTAKALGTGGAGLGWLGLPGVAVALDTHKNANNPSGNFVAVTVSASNGNLVWSSTSSAIPNLRGGPVAVTVTVSGGKVLVSVAGKQVISASVPVPPNVLVGFTAGTGSLTDSHAVSGVTIGY</sequence>
<keyword evidence="5" id="KW-0966">Cell projection</keyword>
<dbReference type="InterPro" id="IPR031549">
    <property type="entry name" value="ASH"/>
</dbReference>
<dbReference type="PANTHER" id="PTHR12223">
    <property type="entry name" value="VESICULAR MANNOSE-BINDING LECTIN"/>
    <property type="match status" value="1"/>
</dbReference>
<keyword evidence="11" id="KW-1185">Reference proteome</keyword>
<dbReference type="InterPro" id="IPR013783">
    <property type="entry name" value="Ig-like_fold"/>
</dbReference>
<dbReference type="SMART" id="SM00564">
    <property type="entry name" value="PQQ"/>
    <property type="match status" value="3"/>
</dbReference>
<comment type="subcellular location">
    <subcellularLocation>
        <location evidence="1">Cell projection</location>
        <location evidence="1">Cilium</location>
    </subcellularLocation>
    <subcellularLocation>
        <location evidence="2">Cytoplasm</location>
    </subcellularLocation>
</comment>
<gene>
    <name evidence="10" type="ORF">SAMN05414137_108246</name>
</gene>
<dbReference type="Proteomes" id="UP000183015">
    <property type="component" value="Unassembled WGS sequence"/>
</dbReference>
<evidence type="ECO:0000256" key="3">
    <source>
        <dbReference type="ARBA" id="ARBA00022490"/>
    </source>
</evidence>
<evidence type="ECO:0000256" key="4">
    <source>
        <dbReference type="ARBA" id="ARBA00023069"/>
    </source>
</evidence>
<evidence type="ECO:0000259" key="8">
    <source>
        <dbReference type="Pfam" id="PF15780"/>
    </source>
</evidence>
<organism evidence="10 11">
    <name type="scientific">Streptacidiphilus jiangxiensis</name>
    <dbReference type="NCBI Taxonomy" id="235985"/>
    <lineage>
        <taxon>Bacteria</taxon>
        <taxon>Bacillati</taxon>
        <taxon>Actinomycetota</taxon>
        <taxon>Actinomycetes</taxon>
        <taxon>Kitasatosporales</taxon>
        <taxon>Streptomycetaceae</taxon>
        <taxon>Streptacidiphilus</taxon>
    </lineage>
</organism>
<dbReference type="InterPro" id="IPR011047">
    <property type="entry name" value="Quinoprotein_ADH-like_sf"/>
</dbReference>
<dbReference type="NCBIfam" id="NF012200">
    <property type="entry name" value="choice_anch_D"/>
    <property type="match status" value="3"/>
</dbReference>
<dbReference type="InterPro" id="IPR013320">
    <property type="entry name" value="ConA-like_dom_sf"/>
</dbReference>
<dbReference type="Pfam" id="PF15780">
    <property type="entry name" value="ASH"/>
    <property type="match status" value="1"/>
</dbReference>
<evidence type="ECO:0000256" key="6">
    <source>
        <dbReference type="SAM" id="MobiDB-lite"/>
    </source>
</evidence>
<dbReference type="SUPFAM" id="SSF49899">
    <property type="entry name" value="Concanavalin A-like lectins/glucanases"/>
    <property type="match status" value="2"/>
</dbReference>
<feature type="region of interest" description="Disordered" evidence="6">
    <location>
        <begin position="348"/>
        <end position="372"/>
    </location>
</feature>
<keyword evidence="4" id="KW-0969">Cilium</keyword>
<evidence type="ECO:0000256" key="2">
    <source>
        <dbReference type="ARBA" id="ARBA00004496"/>
    </source>
</evidence>
<evidence type="ECO:0000259" key="7">
    <source>
        <dbReference type="Pfam" id="PF13360"/>
    </source>
</evidence>